<dbReference type="NCBIfam" id="TIGR01681">
    <property type="entry name" value="HAD-SF-IIIC"/>
    <property type="match status" value="1"/>
</dbReference>
<evidence type="ECO:0000313" key="5">
    <source>
        <dbReference type="Proteomes" id="UP000264589"/>
    </source>
</evidence>
<dbReference type="InterPro" id="IPR036412">
    <property type="entry name" value="HAD-like_sf"/>
</dbReference>
<dbReference type="Pfam" id="PF00550">
    <property type="entry name" value="PP-binding"/>
    <property type="match status" value="1"/>
</dbReference>
<sequence length="674" mass="73207">MKSMGADIGDSTRAPIALAASYTLGPVLDHLSHLAGELGWPVDIRAVPYGRFAAQLSDAEGSFWAPASRRFILLRPQDIEDDEALTVSAVWQAEDGIPLCILIGHDDPAAENATASRLKEKFHSEAHIDIVPARHVFDGFGIGDPGDELTNRTGHLPYTESGMAALALYMARIIDGALRPPVKLIAVDGDNTIWGGVLGEDGVGGVRLDEGHLELQQRLKSAAARGVILTLLTKNESTDIRALLLGRSDFPLGKEDFFEVNAGWGEKSAHLARLAATHGVGQEAILFLDDNPVELARMREAMPGVLTVGVPEDGPSHAYLDGLWPFDQGTATTDDEKRVRRLREEAGRQAEKAKSGDLDSFYATLGLRVEMFTPGTGDVARIAQLSQRTNQFNSSLLRLTEGDVASRLEKPGAVLRAVNVADRFGDYGLVGLVIGDLNGGTLSLDLFCLSCRVLGRGVEHDLLRQLMADTGARTLRIRHVTGPRNAPMRRFLDRLEGSDLPEEGWLDLSTEEISQLRFDPAEETGDGDDLIAAAEAGMEGRGAAYQRFAFAAHEGTPVAALSAEQQTRPMLETTFQSPRGDTEVALSKIWQDVLGIEQIGRTDSFTALGGKSLHLVRIHARMTREMEVEIALADLFRFPTIEALARHLGAEDNLGFDRAAAMRAARMRRPRRVS</sequence>
<feature type="domain" description="Carrier" evidence="3">
    <location>
        <begin position="577"/>
        <end position="652"/>
    </location>
</feature>
<dbReference type="Gene3D" id="1.10.1200.10">
    <property type="entry name" value="ACP-like"/>
    <property type="match status" value="1"/>
</dbReference>
<dbReference type="InterPro" id="IPR036736">
    <property type="entry name" value="ACP-like_sf"/>
</dbReference>
<reference evidence="4 5" key="1">
    <citation type="submission" date="2018-08" db="EMBL/GenBank/DDBJ databases">
        <title>Parvularcula sp. SM1705, isolated from surface water of the South Sea China.</title>
        <authorList>
            <person name="Sun L."/>
        </authorList>
    </citation>
    <scope>NUCLEOTIDE SEQUENCE [LARGE SCALE GENOMIC DNA]</scope>
    <source>
        <strain evidence="4 5">SM1705</strain>
    </source>
</reference>
<dbReference type="PANTHER" id="PTHR45527:SF14">
    <property type="entry name" value="PLIPASTATIN SYNTHASE SUBUNIT B"/>
    <property type="match status" value="1"/>
</dbReference>
<dbReference type="PROSITE" id="PS50075">
    <property type="entry name" value="CARRIER"/>
    <property type="match status" value="1"/>
</dbReference>
<dbReference type="SMART" id="SM00823">
    <property type="entry name" value="PKS_PP"/>
    <property type="match status" value="1"/>
</dbReference>
<dbReference type="GO" id="GO:0005829">
    <property type="term" value="C:cytosol"/>
    <property type="evidence" value="ECO:0007669"/>
    <property type="project" value="TreeGrafter"/>
</dbReference>
<dbReference type="AlphaFoldDB" id="A0A371RF60"/>
<dbReference type="InterPro" id="IPR023214">
    <property type="entry name" value="HAD_sf"/>
</dbReference>
<dbReference type="GO" id="GO:0044550">
    <property type="term" value="P:secondary metabolite biosynthetic process"/>
    <property type="evidence" value="ECO:0007669"/>
    <property type="project" value="TreeGrafter"/>
</dbReference>
<dbReference type="SUPFAM" id="SSF47336">
    <property type="entry name" value="ACP-like"/>
    <property type="match status" value="1"/>
</dbReference>
<accession>A0A371RF60</accession>
<keyword evidence="5" id="KW-1185">Reference proteome</keyword>
<dbReference type="InterPro" id="IPR010033">
    <property type="entry name" value="HAD_SF_ppase_IIIC"/>
</dbReference>
<name>A0A371RF60_9PROT</name>
<evidence type="ECO:0000256" key="2">
    <source>
        <dbReference type="ARBA" id="ARBA00022553"/>
    </source>
</evidence>
<comment type="caution">
    <text evidence="4">The sequence shown here is derived from an EMBL/GenBank/DDBJ whole genome shotgun (WGS) entry which is preliminary data.</text>
</comment>
<keyword evidence="2" id="KW-0597">Phosphoprotein</keyword>
<dbReference type="PANTHER" id="PTHR45527">
    <property type="entry name" value="NONRIBOSOMAL PEPTIDE SYNTHETASE"/>
    <property type="match status" value="1"/>
</dbReference>
<gene>
    <name evidence="4" type="ORF">DX908_01530</name>
</gene>
<dbReference type="InParanoid" id="A0A371RF60"/>
<dbReference type="InterPro" id="IPR010037">
    <property type="entry name" value="FkbH_domain"/>
</dbReference>
<dbReference type="Gene3D" id="3.40.50.1000">
    <property type="entry name" value="HAD superfamily/HAD-like"/>
    <property type="match status" value="1"/>
</dbReference>
<dbReference type="InterPro" id="IPR020806">
    <property type="entry name" value="PKS_PP-bd"/>
</dbReference>
<dbReference type="EMBL" id="QUQO01000001">
    <property type="protein sequence ID" value="RFB04077.1"/>
    <property type="molecule type" value="Genomic_DNA"/>
</dbReference>
<dbReference type="InterPro" id="IPR009081">
    <property type="entry name" value="PP-bd_ACP"/>
</dbReference>
<protein>
    <submittedName>
        <fullName evidence="4">HAD-IIIC family phosphatase</fullName>
    </submittedName>
</protein>
<evidence type="ECO:0000313" key="4">
    <source>
        <dbReference type="EMBL" id="RFB04077.1"/>
    </source>
</evidence>
<keyword evidence="1" id="KW-0596">Phosphopantetheine</keyword>
<proteinExistence type="predicted"/>
<organism evidence="4 5">
    <name type="scientific">Parvularcula marina</name>
    <dbReference type="NCBI Taxonomy" id="2292771"/>
    <lineage>
        <taxon>Bacteria</taxon>
        <taxon>Pseudomonadati</taxon>
        <taxon>Pseudomonadota</taxon>
        <taxon>Alphaproteobacteria</taxon>
        <taxon>Parvularculales</taxon>
        <taxon>Parvularculaceae</taxon>
        <taxon>Parvularcula</taxon>
    </lineage>
</organism>
<dbReference type="GO" id="GO:0043041">
    <property type="term" value="P:amino acid activation for nonribosomal peptide biosynthetic process"/>
    <property type="evidence" value="ECO:0007669"/>
    <property type="project" value="TreeGrafter"/>
</dbReference>
<dbReference type="GO" id="GO:0031177">
    <property type="term" value="F:phosphopantetheine binding"/>
    <property type="evidence" value="ECO:0007669"/>
    <property type="project" value="InterPro"/>
</dbReference>
<dbReference type="Proteomes" id="UP000264589">
    <property type="component" value="Unassembled WGS sequence"/>
</dbReference>
<dbReference type="SUPFAM" id="SSF56784">
    <property type="entry name" value="HAD-like"/>
    <property type="match status" value="1"/>
</dbReference>
<evidence type="ECO:0000256" key="1">
    <source>
        <dbReference type="ARBA" id="ARBA00022450"/>
    </source>
</evidence>
<dbReference type="NCBIfam" id="TIGR01686">
    <property type="entry name" value="FkbH"/>
    <property type="match status" value="1"/>
</dbReference>
<evidence type="ECO:0000259" key="3">
    <source>
        <dbReference type="PROSITE" id="PS50075"/>
    </source>
</evidence>